<name>A0A1M7CN14_9RHOB</name>
<dbReference type="PROSITE" id="PS51186">
    <property type="entry name" value="GNAT"/>
    <property type="match status" value="1"/>
</dbReference>
<protein>
    <submittedName>
        <fullName evidence="2">Ribosomal protein S18 acetylase RimI</fullName>
    </submittedName>
</protein>
<keyword evidence="2" id="KW-0689">Ribosomal protein</keyword>
<accession>A0A1M7CN14</accession>
<sequence length="148" mass="15845">MTQLTLARADDLDRLSRLVGDCHAERGIDQTEEGRRAALAPLMEGSPHGAVYLIGPGRAPIGYVVLVFGWSVAQGGLTGTVEEIYIRPGVRQRGIGSEVLTSLPKALAGAGLIALHAEPDRGDERALRFFSRLKFVPGPGSERMTRAL</sequence>
<keyword evidence="3" id="KW-1185">Reference proteome</keyword>
<feature type="domain" description="N-acetyltransferase" evidence="1">
    <location>
        <begin position="2"/>
        <end position="148"/>
    </location>
</feature>
<dbReference type="InterPro" id="IPR000182">
    <property type="entry name" value="GNAT_dom"/>
</dbReference>
<evidence type="ECO:0000313" key="2">
    <source>
        <dbReference type="EMBL" id="SHL68624.1"/>
    </source>
</evidence>
<dbReference type="SUPFAM" id="SSF55729">
    <property type="entry name" value="Acyl-CoA N-acyltransferases (Nat)"/>
    <property type="match status" value="1"/>
</dbReference>
<dbReference type="GO" id="GO:0016747">
    <property type="term" value="F:acyltransferase activity, transferring groups other than amino-acyl groups"/>
    <property type="evidence" value="ECO:0007669"/>
    <property type="project" value="InterPro"/>
</dbReference>
<dbReference type="Pfam" id="PF00583">
    <property type="entry name" value="Acetyltransf_1"/>
    <property type="match status" value="1"/>
</dbReference>
<dbReference type="Gene3D" id="3.40.630.30">
    <property type="match status" value="1"/>
</dbReference>
<dbReference type="EMBL" id="FRCB01000002">
    <property type="protein sequence ID" value="SHL68624.1"/>
    <property type="molecule type" value="Genomic_DNA"/>
</dbReference>
<proteinExistence type="predicted"/>
<reference evidence="2 3" key="1">
    <citation type="submission" date="2016-11" db="EMBL/GenBank/DDBJ databases">
        <authorList>
            <person name="Varghese N."/>
            <person name="Submissions S."/>
        </authorList>
    </citation>
    <scope>NUCLEOTIDE SEQUENCE [LARGE SCALE GENOMIC DNA]</scope>
    <source>
        <strain evidence="2 3">DSM 28249</strain>
    </source>
</reference>
<organism evidence="2 3">
    <name type="scientific">Roseovarius litoreus</name>
    <dbReference type="NCBI Taxonomy" id="1155722"/>
    <lineage>
        <taxon>Bacteria</taxon>
        <taxon>Pseudomonadati</taxon>
        <taxon>Pseudomonadota</taxon>
        <taxon>Alphaproteobacteria</taxon>
        <taxon>Rhodobacterales</taxon>
        <taxon>Roseobacteraceae</taxon>
        <taxon>Roseovarius</taxon>
    </lineage>
</organism>
<dbReference type="InterPro" id="IPR016181">
    <property type="entry name" value="Acyl_CoA_acyltransferase"/>
</dbReference>
<dbReference type="GO" id="GO:0005840">
    <property type="term" value="C:ribosome"/>
    <property type="evidence" value="ECO:0007669"/>
    <property type="project" value="UniProtKB-KW"/>
</dbReference>
<keyword evidence="2" id="KW-0687">Ribonucleoprotein</keyword>
<dbReference type="AlphaFoldDB" id="A0A1M7CN14"/>
<evidence type="ECO:0000259" key="1">
    <source>
        <dbReference type="PROSITE" id="PS51186"/>
    </source>
</evidence>
<dbReference type="RefSeq" id="WP_223228314.1">
    <property type="nucleotide sequence ID" value="NZ_FRCB01000002.1"/>
</dbReference>
<evidence type="ECO:0000313" key="3">
    <source>
        <dbReference type="Proteomes" id="UP000322545"/>
    </source>
</evidence>
<dbReference type="Proteomes" id="UP000322545">
    <property type="component" value="Unassembled WGS sequence"/>
</dbReference>
<gene>
    <name evidence="2" type="ORF">SAMN05443432_102225</name>
</gene>